<organism evidence="2 3">
    <name type="scientific">Epilithonimonas hispanica</name>
    <dbReference type="NCBI Taxonomy" id="358687"/>
    <lineage>
        <taxon>Bacteria</taxon>
        <taxon>Pseudomonadati</taxon>
        <taxon>Bacteroidota</taxon>
        <taxon>Flavobacteriia</taxon>
        <taxon>Flavobacteriales</taxon>
        <taxon>Weeksellaceae</taxon>
        <taxon>Chryseobacterium group</taxon>
        <taxon>Epilithonimonas</taxon>
    </lineage>
</organism>
<dbReference type="InterPro" id="IPR022742">
    <property type="entry name" value="Hydrolase_4"/>
</dbReference>
<dbReference type="InterPro" id="IPR051044">
    <property type="entry name" value="MAG_DAG_Lipase"/>
</dbReference>
<keyword evidence="3" id="KW-1185">Reference proteome</keyword>
<keyword evidence="2" id="KW-0378">Hydrolase</keyword>
<dbReference type="OrthoDB" id="9780932at2"/>
<dbReference type="SUPFAM" id="SSF53474">
    <property type="entry name" value="alpha/beta-Hydrolases"/>
    <property type="match status" value="1"/>
</dbReference>
<dbReference type="RefSeq" id="WP_116036419.1">
    <property type="nucleotide sequence ID" value="NZ_JBHLVV010000069.1"/>
</dbReference>
<evidence type="ECO:0000313" key="2">
    <source>
        <dbReference type="EMBL" id="REC68130.1"/>
    </source>
</evidence>
<proteinExistence type="predicted"/>
<protein>
    <submittedName>
        <fullName evidence="2">Alpha/beta hydrolase</fullName>
    </submittedName>
</protein>
<comment type="caution">
    <text evidence="2">The sequence shown here is derived from an EMBL/GenBank/DDBJ whole genome shotgun (WGS) entry which is preliminary data.</text>
</comment>
<evidence type="ECO:0000313" key="3">
    <source>
        <dbReference type="Proteomes" id="UP000256326"/>
    </source>
</evidence>
<dbReference type="Gene3D" id="3.40.50.1820">
    <property type="entry name" value="alpha/beta hydrolase"/>
    <property type="match status" value="1"/>
</dbReference>
<sequence>MAKHTSGYIKRQKIANSGTHQLFYELFEPINEPPKATVLILHGMQEHSGRYKNFAEYLANNGFAVLLYDHLGHGKTAKNREELGYFQKENPKQQLIDDAATMAAFLENNYPKISHFLLGHSMGSFIARCLLQNQEADFKGAVIVGTGGKINGIGLAKFFLSINNIIAPKHRSKFINQTFTKINNQHFKGEKDGDLTSWLSLSKSNRESFCRDSLCGVPFTNNGFYALVSLNQQATERKWAEKIPKEFPFLFVSGGDDPIGDFGKGVEKTVTQMQKDGFTDVKAKIYPAMRHEILNEDIKESVYESIKDWLYEKILKTKKYFN</sequence>
<dbReference type="InterPro" id="IPR029058">
    <property type="entry name" value="AB_hydrolase_fold"/>
</dbReference>
<dbReference type="Pfam" id="PF12146">
    <property type="entry name" value="Hydrolase_4"/>
    <property type="match status" value="1"/>
</dbReference>
<dbReference type="PANTHER" id="PTHR11614">
    <property type="entry name" value="PHOSPHOLIPASE-RELATED"/>
    <property type="match status" value="1"/>
</dbReference>
<dbReference type="GO" id="GO:0016787">
    <property type="term" value="F:hydrolase activity"/>
    <property type="evidence" value="ECO:0007669"/>
    <property type="project" value="UniProtKB-KW"/>
</dbReference>
<evidence type="ECO:0000259" key="1">
    <source>
        <dbReference type="Pfam" id="PF12146"/>
    </source>
</evidence>
<accession>A0A3D9CQU0</accession>
<dbReference type="Proteomes" id="UP000256326">
    <property type="component" value="Unassembled WGS sequence"/>
</dbReference>
<gene>
    <name evidence="2" type="ORF">DRF58_14330</name>
</gene>
<reference evidence="2 3" key="1">
    <citation type="journal article" date="2006" name="Int. J. Syst. Evol. Microbiol.">
        <title>Chryseobacterium hispanicum sp. nov., isolated from the drinking water distribution system of Sevilla, Spain.</title>
        <authorList>
            <person name="Gallego V."/>
            <person name="Garcia M.T."/>
            <person name="Ventosa A."/>
        </authorList>
    </citation>
    <scope>NUCLEOTIDE SEQUENCE [LARGE SCALE GENOMIC DNA]</scope>
    <source>
        <strain evidence="2 3">KCTC 22104</strain>
    </source>
</reference>
<dbReference type="AlphaFoldDB" id="A0A3D9CQU0"/>
<dbReference type="EMBL" id="QNUG01000037">
    <property type="protein sequence ID" value="REC68130.1"/>
    <property type="molecule type" value="Genomic_DNA"/>
</dbReference>
<name>A0A3D9CQU0_9FLAO</name>
<feature type="domain" description="Serine aminopeptidase S33" evidence="1">
    <location>
        <begin position="33"/>
        <end position="296"/>
    </location>
</feature>